<reference evidence="2 3" key="1">
    <citation type="journal article" date="2017" name="Mol. Plant">
        <title>The Genome of Medicinal Plant Macleaya cordata Provides New Insights into Benzylisoquinoline Alkaloids Metabolism.</title>
        <authorList>
            <person name="Liu X."/>
            <person name="Liu Y."/>
            <person name="Huang P."/>
            <person name="Ma Y."/>
            <person name="Qing Z."/>
            <person name="Tang Q."/>
            <person name="Cao H."/>
            <person name="Cheng P."/>
            <person name="Zheng Y."/>
            <person name="Yuan Z."/>
            <person name="Zhou Y."/>
            <person name="Liu J."/>
            <person name="Tang Z."/>
            <person name="Zhuo Y."/>
            <person name="Zhang Y."/>
            <person name="Yu L."/>
            <person name="Huang J."/>
            <person name="Yang P."/>
            <person name="Peng Q."/>
            <person name="Zhang J."/>
            <person name="Jiang W."/>
            <person name="Zhang Z."/>
            <person name="Lin K."/>
            <person name="Ro D.K."/>
            <person name="Chen X."/>
            <person name="Xiong X."/>
            <person name="Shang Y."/>
            <person name="Huang S."/>
            <person name="Zeng J."/>
        </authorList>
    </citation>
    <scope>NUCLEOTIDE SEQUENCE [LARGE SCALE GENOMIC DNA]</scope>
    <source>
        <strain evidence="3">cv. BLH2017</strain>
        <tissue evidence="2">Root</tissue>
    </source>
</reference>
<proteinExistence type="predicted"/>
<evidence type="ECO:0000313" key="3">
    <source>
        <dbReference type="Proteomes" id="UP000195402"/>
    </source>
</evidence>
<dbReference type="EMBL" id="MVGT01001877">
    <property type="protein sequence ID" value="OVA10597.1"/>
    <property type="molecule type" value="Genomic_DNA"/>
</dbReference>
<sequence length="68" mass="7465">MGSRSEDKKDEVFPPNRLEKGKTSKIQEEAVSTSDESQGATHSDDTNEKSSEVVIESQPSVSNSQRPK</sequence>
<dbReference type="Proteomes" id="UP000195402">
    <property type="component" value="Unassembled WGS sequence"/>
</dbReference>
<accession>A0A200QJN3</accession>
<dbReference type="AlphaFoldDB" id="A0A200QJN3"/>
<feature type="compositionally biased region" description="Polar residues" evidence="1">
    <location>
        <begin position="30"/>
        <end position="41"/>
    </location>
</feature>
<feature type="region of interest" description="Disordered" evidence="1">
    <location>
        <begin position="1"/>
        <end position="68"/>
    </location>
</feature>
<name>A0A200QJN3_MACCD</name>
<feature type="compositionally biased region" description="Basic and acidic residues" evidence="1">
    <location>
        <begin position="42"/>
        <end position="51"/>
    </location>
</feature>
<keyword evidence="3" id="KW-1185">Reference proteome</keyword>
<feature type="compositionally biased region" description="Basic and acidic residues" evidence="1">
    <location>
        <begin position="1"/>
        <end position="28"/>
    </location>
</feature>
<feature type="compositionally biased region" description="Polar residues" evidence="1">
    <location>
        <begin position="57"/>
        <end position="68"/>
    </location>
</feature>
<comment type="caution">
    <text evidence="2">The sequence shown here is derived from an EMBL/GenBank/DDBJ whole genome shotgun (WGS) entry which is preliminary data.</text>
</comment>
<organism evidence="2 3">
    <name type="scientific">Macleaya cordata</name>
    <name type="common">Five-seeded plume-poppy</name>
    <name type="synonym">Bocconia cordata</name>
    <dbReference type="NCBI Taxonomy" id="56857"/>
    <lineage>
        <taxon>Eukaryota</taxon>
        <taxon>Viridiplantae</taxon>
        <taxon>Streptophyta</taxon>
        <taxon>Embryophyta</taxon>
        <taxon>Tracheophyta</taxon>
        <taxon>Spermatophyta</taxon>
        <taxon>Magnoliopsida</taxon>
        <taxon>Ranunculales</taxon>
        <taxon>Papaveraceae</taxon>
        <taxon>Papaveroideae</taxon>
        <taxon>Macleaya</taxon>
    </lineage>
</organism>
<protein>
    <submittedName>
        <fullName evidence="2">Uncharacterized protein</fullName>
    </submittedName>
</protein>
<evidence type="ECO:0000313" key="2">
    <source>
        <dbReference type="EMBL" id="OVA10597.1"/>
    </source>
</evidence>
<evidence type="ECO:0000256" key="1">
    <source>
        <dbReference type="SAM" id="MobiDB-lite"/>
    </source>
</evidence>
<gene>
    <name evidence="2" type="ORF">BVC80_8211g2</name>
</gene>
<dbReference type="InParanoid" id="A0A200QJN3"/>